<dbReference type="AlphaFoldDB" id="A0A066YLS2"/>
<dbReference type="SUPFAM" id="SSF46894">
    <property type="entry name" value="C-terminal effector domain of the bipartite response regulators"/>
    <property type="match status" value="1"/>
</dbReference>
<dbReference type="InterPro" id="IPR000792">
    <property type="entry name" value="Tscrpt_reg_LuxR_C"/>
</dbReference>
<feature type="compositionally biased region" description="Basic residues" evidence="4">
    <location>
        <begin position="1"/>
        <end position="12"/>
    </location>
</feature>
<dbReference type="CDD" id="cd06170">
    <property type="entry name" value="LuxR_C_like"/>
    <property type="match status" value="1"/>
</dbReference>
<dbReference type="EMBL" id="JNBY01000112">
    <property type="protein sequence ID" value="KDN82423.1"/>
    <property type="molecule type" value="Genomic_DNA"/>
</dbReference>
<evidence type="ECO:0000313" key="7">
    <source>
        <dbReference type="Proteomes" id="UP000027178"/>
    </source>
</evidence>
<accession>A0A066YLS2</accession>
<dbReference type="InterPro" id="IPR016032">
    <property type="entry name" value="Sig_transdc_resp-reg_C-effctor"/>
</dbReference>
<dbReference type="InterPro" id="IPR036388">
    <property type="entry name" value="WH-like_DNA-bd_sf"/>
</dbReference>
<evidence type="ECO:0000256" key="2">
    <source>
        <dbReference type="ARBA" id="ARBA00023125"/>
    </source>
</evidence>
<dbReference type="eggNOG" id="COG2909">
    <property type="taxonomic scope" value="Bacteria"/>
</dbReference>
<dbReference type="Pfam" id="PF00196">
    <property type="entry name" value="GerE"/>
    <property type="match status" value="1"/>
</dbReference>
<dbReference type="PATRIC" id="fig|1348663.4.peg.5735"/>
<comment type="caution">
    <text evidence="6">The sequence shown here is derived from an EMBL/GenBank/DDBJ whole genome shotgun (WGS) entry which is preliminary data.</text>
</comment>
<dbReference type="GO" id="GO:0003677">
    <property type="term" value="F:DNA binding"/>
    <property type="evidence" value="ECO:0007669"/>
    <property type="project" value="UniProtKB-KW"/>
</dbReference>
<keyword evidence="2" id="KW-0238">DNA-binding</keyword>
<dbReference type="PRINTS" id="PR00038">
    <property type="entry name" value="HTHLUXR"/>
</dbReference>
<sequence>MGARREGRRRRPGGAARAGRGPAPGGRRAVRPRRTRRVRGPGPAAVRRVAAPPEPAVPGPGRTARRARGVHRDGHRGVRGAGPPGTAGHRRDRPPARPGVPVLTPQEAQIARLAAGGHPNAEIGAQLFLSPRTVEWHLRKVFAKLGISSRREIEGAFAER</sequence>
<keyword evidence="7" id="KW-1185">Reference proteome</keyword>
<keyword evidence="3" id="KW-0804">Transcription</keyword>
<feature type="compositionally biased region" description="Basic residues" evidence="4">
    <location>
        <begin position="28"/>
        <end position="39"/>
    </location>
</feature>
<evidence type="ECO:0000256" key="1">
    <source>
        <dbReference type="ARBA" id="ARBA00023015"/>
    </source>
</evidence>
<evidence type="ECO:0000256" key="4">
    <source>
        <dbReference type="SAM" id="MobiDB-lite"/>
    </source>
</evidence>
<evidence type="ECO:0000259" key="5">
    <source>
        <dbReference type="PROSITE" id="PS50043"/>
    </source>
</evidence>
<dbReference type="SMART" id="SM00421">
    <property type="entry name" value="HTH_LUXR"/>
    <property type="match status" value="1"/>
</dbReference>
<gene>
    <name evidence="6" type="ORF">KCH_59300</name>
</gene>
<dbReference type="PANTHER" id="PTHR44688">
    <property type="entry name" value="DNA-BINDING TRANSCRIPTIONAL ACTIVATOR DEVR_DOSR"/>
    <property type="match status" value="1"/>
</dbReference>
<dbReference type="PANTHER" id="PTHR44688:SF16">
    <property type="entry name" value="DNA-BINDING TRANSCRIPTIONAL ACTIVATOR DEVR_DOSR"/>
    <property type="match status" value="1"/>
</dbReference>
<reference evidence="6 7" key="1">
    <citation type="submission" date="2014-05" db="EMBL/GenBank/DDBJ databases">
        <title>Draft Genome Sequence of Kitasatospora cheerisanensis KCTC 2395.</title>
        <authorList>
            <person name="Nam D.H."/>
        </authorList>
    </citation>
    <scope>NUCLEOTIDE SEQUENCE [LARGE SCALE GENOMIC DNA]</scope>
    <source>
        <strain evidence="6 7">KCTC 2395</strain>
    </source>
</reference>
<protein>
    <recommendedName>
        <fullName evidence="5">HTH luxR-type domain-containing protein</fullName>
    </recommendedName>
</protein>
<name>A0A066YLS2_9ACTN</name>
<organism evidence="6 7">
    <name type="scientific">Kitasatospora cheerisanensis KCTC 2395</name>
    <dbReference type="NCBI Taxonomy" id="1348663"/>
    <lineage>
        <taxon>Bacteria</taxon>
        <taxon>Bacillati</taxon>
        <taxon>Actinomycetota</taxon>
        <taxon>Actinomycetes</taxon>
        <taxon>Kitasatosporales</taxon>
        <taxon>Streptomycetaceae</taxon>
        <taxon>Kitasatospora</taxon>
    </lineage>
</organism>
<evidence type="ECO:0000313" key="6">
    <source>
        <dbReference type="EMBL" id="KDN82423.1"/>
    </source>
</evidence>
<dbReference type="GO" id="GO:0006355">
    <property type="term" value="P:regulation of DNA-templated transcription"/>
    <property type="evidence" value="ECO:0007669"/>
    <property type="project" value="InterPro"/>
</dbReference>
<evidence type="ECO:0000256" key="3">
    <source>
        <dbReference type="ARBA" id="ARBA00023163"/>
    </source>
</evidence>
<feature type="compositionally biased region" description="Low complexity" evidence="4">
    <location>
        <begin position="13"/>
        <end position="27"/>
    </location>
</feature>
<dbReference type="Gene3D" id="1.10.10.10">
    <property type="entry name" value="Winged helix-like DNA-binding domain superfamily/Winged helix DNA-binding domain"/>
    <property type="match status" value="1"/>
</dbReference>
<dbReference type="PROSITE" id="PS50043">
    <property type="entry name" value="HTH_LUXR_2"/>
    <property type="match status" value="1"/>
</dbReference>
<dbReference type="Proteomes" id="UP000027178">
    <property type="component" value="Unassembled WGS sequence"/>
</dbReference>
<feature type="domain" description="HTH luxR-type" evidence="5">
    <location>
        <begin position="96"/>
        <end position="160"/>
    </location>
</feature>
<proteinExistence type="predicted"/>
<keyword evidence="1" id="KW-0805">Transcription regulation</keyword>
<dbReference type="HOGENOM" id="CLU_1649872_0_0_11"/>
<feature type="region of interest" description="Disordered" evidence="4">
    <location>
        <begin position="1"/>
        <end position="101"/>
    </location>
</feature>
<feature type="compositionally biased region" description="Low complexity" evidence="4">
    <location>
        <begin position="40"/>
        <end position="51"/>
    </location>
</feature>